<feature type="transmembrane region" description="Helical" evidence="1">
    <location>
        <begin position="109"/>
        <end position="129"/>
    </location>
</feature>
<protein>
    <submittedName>
        <fullName evidence="2">Uncharacterized protein</fullName>
    </submittedName>
</protein>
<keyword evidence="1" id="KW-0812">Transmembrane</keyword>
<keyword evidence="1" id="KW-1133">Transmembrane helix</keyword>
<keyword evidence="1" id="KW-0472">Membrane</keyword>
<evidence type="ECO:0000313" key="3">
    <source>
        <dbReference type="Proteomes" id="UP000477750"/>
    </source>
</evidence>
<reference evidence="2 3" key="1">
    <citation type="submission" date="2019-10" db="EMBL/GenBank/DDBJ databases">
        <title>Glycomyces albidus sp. nov., a novel actinomycete isolated from rhizosphere soil of wheat (Triticum aestivum L.).</title>
        <authorList>
            <person name="Qian L."/>
        </authorList>
    </citation>
    <scope>NUCLEOTIDE SEQUENCE [LARGE SCALE GENOMIC DNA]</scope>
    <source>
        <strain evidence="2 3">NEAU-7082</strain>
    </source>
</reference>
<dbReference type="AlphaFoldDB" id="A0A6L5GE07"/>
<dbReference type="Proteomes" id="UP000477750">
    <property type="component" value="Unassembled WGS sequence"/>
</dbReference>
<keyword evidence="3" id="KW-1185">Reference proteome</keyword>
<gene>
    <name evidence="2" type="ORF">GFD30_20500</name>
</gene>
<accession>A0A6L5GE07</accession>
<sequence>MQPLRRKIAIKLGHQIHEHTLDLFVYWRYTSHYYLFDFHFTRPARGQRRFDLRCPACGKDLMLRLDSVERTKQIRKRYLTTALTGSAVVAATVALGGFVHLPLPGTVEAVVLIAFLLSLPVTPIAWWLWRIEDGIRLTDPTGKRRKGHWRAGSPRLSGA</sequence>
<organism evidence="2 3">
    <name type="scientific">Glycomyces albidus</name>
    <dbReference type="NCBI Taxonomy" id="2656774"/>
    <lineage>
        <taxon>Bacteria</taxon>
        <taxon>Bacillati</taxon>
        <taxon>Actinomycetota</taxon>
        <taxon>Actinomycetes</taxon>
        <taxon>Glycomycetales</taxon>
        <taxon>Glycomycetaceae</taxon>
        <taxon>Glycomyces</taxon>
    </lineage>
</organism>
<evidence type="ECO:0000256" key="1">
    <source>
        <dbReference type="SAM" id="Phobius"/>
    </source>
</evidence>
<feature type="transmembrane region" description="Helical" evidence="1">
    <location>
        <begin position="78"/>
        <end position="103"/>
    </location>
</feature>
<evidence type="ECO:0000313" key="2">
    <source>
        <dbReference type="EMBL" id="MQM27927.1"/>
    </source>
</evidence>
<comment type="caution">
    <text evidence="2">The sequence shown here is derived from an EMBL/GenBank/DDBJ whole genome shotgun (WGS) entry which is preliminary data.</text>
</comment>
<dbReference type="RefSeq" id="WP_153027048.1">
    <property type="nucleotide sequence ID" value="NZ_WIAO01000031.1"/>
</dbReference>
<proteinExistence type="predicted"/>
<name>A0A6L5GE07_9ACTN</name>
<dbReference type="EMBL" id="WIAO01000031">
    <property type="protein sequence ID" value="MQM27927.1"/>
    <property type="molecule type" value="Genomic_DNA"/>
</dbReference>